<proteinExistence type="predicted"/>
<organism evidence="1 2">
    <name type="scientific">Dryococelus australis</name>
    <dbReference type="NCBI Taxonomy" id="614101"/>
    <lineage>
        <taxon>Eukaryota</taxon>
        <taxon>Metazoa</taxon>
        <taxon>Ecdysozoa</taxon>
        <taxon>Arthropoda</taxon>
        <taxon>Hexapoda</taxon>
        <taxon>Insecta</taxon>
        <taxon>Pterygota</taxon>
        <taxon>Neoptera</taxon>
        <taxon>Polyneoptera</taxon>
        <taxon>Phasmatodea</taxon>
        <taxon>Verophasmatodea</taxon>
        <taxon>Anareolatae</taxon>
        <taxon>Phasmatidae</taxon>
        <taxon>Eurycanthinae</taxon>
        <taxon>Dryococelus</taxon>
    </lineage>
</organism>
<evidence type="ECO:0000313" key="1">
    <source>
        <dbReference type="EMBL" id="KAJ8895308.1"/>
    </source>
</evidence>
<dbReference type="Proteomes" id="UP001159363">
    <property type="component" value="Chromosome 1"/>
</dbReference>
<dbReference type="EMBL" id="JARBHB010000001">
    <property type="protein sequence ID" value="KAJ8895308.1"/>
    <property type="molecule type" value="Genomic_DNA"/>
</dbReference>
<sequence length="529" mass="57617">MMPLSGKVNEKLQLTIWITFVRKRTLVHTLLAPQPLTVAYVPSATDEPAATIFTGCTLTLYTNGVATWFTHGRTKLPTHLDDTDVVVESCGLGVVGVVDEVRPLVYGAAELLIGAACTEKTAMTLDNCNEKETVSSCVAKMAAWFHREDSPRGGASADGAFVAAGRMEETLLTCMRFYAPARNHRSQEVEVGSLVLELGLRNAQDDPSLTPLQRYFCIVDAAQIREEILHLQELQRFTTSGAVKAEWLECSRPTKANRVQYPVGPLLIFASGSRAGRCHWSAGFLGDLPFPLPLHSGAAPFSPHFALVGSQELVLNGSPNFSTLLIICVIDFHFAVQGVSRTWHESLPPCSYPAHSIPAVILSSPYELTHSACDTTGTLTSISTGELKPLACNNKNNKIVETIVRICGNAANYVSGVRNTANERVDLSSANENKEFTCRVLGHGNGHGCIRRPCSVHTACIQGTEKCTAMGIANFEHLRYDTKNYAKIVHLENNTFSTDLGEWSLAGLDVLKDTQLYAVLKPPPWKFSS</sequence>
<keyword evidence="2" id="KW-1185">Reference proteome</keyword>
<reference evidence="1 2" key="1">
    <citation type="submission" date="2023-02" db="EMBL/GenBank/DDBJ databases">
        <title>LHISI_Scaffold_Assembly.</title>
        <authorList>
            <person name="Stuart O.P."/>
            <person name="Cleave R."/>
            <person name="Magrath M.J.L."/>
            <person name="Mikheyev A.S."/>
        </authorList>
    </citation>
    <scope>NUCLEOTIDE SEQUENCE [LARGE SCALE GENOMIC DNA]</scope>
    <source>
        <strain evidence="1">Daus_M_001</strain>
        <tissue evidence="1">Leg muscle</tissue>
    </source>
</reference>
<accession>A0ABQ9IF64</accession>
<evidence type="ECO:0000313" key="2">
    <source>
        <dbReference type="Proteomes" id="UP001159363"/>
    </source>
</evidence>
<name>A0ABQ9IF64_9NEOP</name>
<gene>
    <name evidence="1" type="ORF">PR048_000633</name>
</gene>
<comment type="caution">
    <text evidence="1">The sequence shown here is derived from an EMBL/GenBank/DDBJ whole genome shotgun (WGS) entry which is preliminary data.</text>
</comment>
<protein>
    <submittedName>
        <fullName evidence="1">Uncharacterized protein</fullName>
    </submittedName>
</protein>